<keyword evidence="1" id="KW-0812">Transmembrane</keyword>
<evidence type="ECO:0000256" key="1">
    <source>
        <dbReference type="SAM" id="Phobius"/>
    </source>
</evidence>
<keyword evidence="1" id="KW-1133">Transmembrane helix</keyword>
<dbReference type="RefSeq" id="WP_063365100.1">
    <property type="nucleotide sequence ID" value="NZ_AQHB01000023.1"/>
</dbReference>
<feature type="transmembrane region" description="Helical" evidence="1">
    <location>
        <begin position="20"/>
        <end position="42"/>
    </location>
</feature>
<evidence type="ECO:0000313" key="2">
    <source>
        <dbReference type="EMBL" id="KZN39787.1"/>
    </source>
</evidence>
<proteinExistence type="predicted"/>
<dbReference type="Proteomes" id="UP000076643">
    <property type="component" value="Unassembled WGS sequence"/>
</dbReference>
<protein>
    <recommendedName>
        <fullName evidence="4">Peptidase</fullName>
    </recommendedName>
</protein>
<sequence length="538" mass="59693">MKIKSDVLRTYQTIHTWTGITAGLLLFIGFFAGSLTMFSNAIDDWATPPDYQLQQIRPELHNELLNQVFADYPETVKNVTISYESNSSPIYWYGSGSARGFSLDDKMWHGTLDENGQLVTELKHVNELSMLVDYLHRSAGIVGEIGHDQAGVYILGIAAFLYFIALMSGLIFLLPSLVKSFFALRKEKGANRFWLDSHNLVGIASLPFHIIIAITVVVFSFHDLFYSGLSQVYGNKPLFGGEDKHHEVRYELEDLPTLNEIHAKVAQYAPGFSILSINFRGLTGEHPSASISIVNDKSFMRGPHNDFLFMNPYTLEIDTSSVTNGNGQQGIWGAVVTTFFGLHFGSYGGELGRWLYFIMGLGGAFLFYSGNLIWLEKRRKKQSTEQSKSSHFMANLTAGVCLGCAIGIAGAFAASKWLMLGDWNINVAYMWVYYALFLTSILTAFKFGAARFSIFGFYGLAALCLMIPITSLIGFIPQTGIWLPTSASDYGVEIGSIGFAIASMLAAKKVKKRVYEGEKNSIWYCSKYTSEQPSASLA</sequence>
<organism evidence="2 3">
    <name type="scientific">Pseudoalteromonas luteoviolacea DSM 6061</name>
    <dbReference type="NCBI Taxonomy" id="1365250"/>
    <lineage>
        <taxon>Bacteria</taxon>
        <taxon>Pseudomonadati</taxon>
        <taxon>Pseudomonadota</taxon>
        <taxon>Gammaproteobacteria</taxon>
        <taxon>Alteromonadales</taxon>
        <taxon>Pseudoalteromonadaceae</taxon>
        <taxon>Pseudoalteromonas</taxon>
    </lineage>
</organism>
<keyword evidence="1" id="KW-0472">Membrane</keyword>
<dbReference type="Pfam" id="PF03929">
    <property type="entry name" value="PepSY_TM"/>
    <property type="match status" value="1"/>
</dbReference>
<reference evidence="2 3" key="1">
    <citation type="submission" date="2013-07" db="EMBL/GenBank/DDBJ databases">
        <title>Comparative Genomic and Metabolomic Analysis of Twelve Strains of Pseudoalteromonas luteoviolacea.</title>
        <authorList>
            <person name="Vynne N.G."/>
            <person name="Mansson M."/>
            <person name="Gram L."/>
        </authorList>
    </citation>
    <scope>NUCLEOTIDE SEQUENCE [LARGE SCALE GENOMIC DNA]</scope>
    <source>
        <strain evidence="2 3">DSM 6061</strain>
    </source>
</reference>
<dbReference type="EMBL" id="AUYB01000098">
    <property type="protein sequence ID" value="KZN39787.1"/>
    <property type="molecule type" value="Genomic_DNA"/>
</dbReference>
<evidence type="ECO:0000313" key="3">
    <source>
        <dbReference type="Proteomes" id="UP000076643"/>
    </source>
</evidence>
<feature type="transmembrane region" description="Helical" evidence="1">
    <location>
        <begin position="354"/>
        <end position="375"/>
    </location>
</feature>
<feature type="transmembrane region" description="Helical" evidence="1">
    <location>
        <begin position="427"/>
        <end position="445"/>
    </location>
</feature>
<comment type="caution">
    <text evidence="2">The sequence shown here is derived from an EMBL/GenBank/DDBJ whole genome shotgun (WGS) entry which is preliminary data.</text>
</comment>
<feature type="transmembrane region" description="Helical" evidence="1">
    <location>
        <begin position="152"/>
        <end position="178"/>
    </location>
</feature>
<dbReference type="PANTHER" id="PTHR34219:SF9">
    <property type="entry name" value="IRON-REGULATED INNER MEMBRANE PROTEIN"/>
    <property type="match status" value="1"/>
</dbReference>
<dbReference type="PANTHER" id="PTHR34219">
    <property type="entry name" value="IRON-REGULATED INNER MEMBRANE PROTEIN-RELATED"/>
    <property type="match status" value="1"/>
</dbReference>
<feature type="transmembrane region" description="Helical" evidence="1">
    <location>
        <begin position="457"/>
        <end position="478"/>
    </location>
</feature>
<dbReference type="AlphaFoldDB" id="A0A166X7Z2"/>
<dbReference type="PATRIC" id="fig|1365250.3.peg.1948"/>
<keyword evidence="3" id="KW-1185">Reference proteome</keyword>
<accession>A0A166X7Z2</accession>
<gene>
    <name evidence="2" type="ORF">N475_13590</name>
</gene>
<name>A0A166X7Z2_9GAMM</name>
<feature type="transmembrane region" description="Helical" evidence="1">
    <location>
        <begin position="199"/>
        <end position="221"/>
    </location>
</feature>
<evidence type="ECO:0008006" key="4">
    <source>
        <dbReference type="Google" id="ProtNLM"/>
    </source>
</evidence>
<feature type="transmembrane region" description="Helical" evidence="1">
    <location>
        <begin position="490"/>
        <end position="507"/>
    </location>
</feature>
<dbReference type="InterPro" id="IPR005625">
    <property type="entry name" value="PepSY-ass_TM"/>
</dbReference>
<feature type="transmembrane region" description="Helical" evidence="1">
    <location>
        <begin position="396"/>
        <end position="415"/>
    </location>
</feature>